<dbReference type="AlphaFoldDB" id="A0A1X4G9T2"/>
<proteinExistence type="predicted"/>
<feature type="transmembrane region" description="Helical" evidence="1">
    <location>
        <begin position="192"/>
        <end position="214"/>
    </location>
</feature>
<evidence type="ECO:0000313" key="3">
    <source>
        <dbReference type="Proteomes" id="UP000193587"/>
    </source>
</evidence>
<evidence type="ECO:0000313" key="2">
    <source>
        <dbReference type="EMBL" id="OSO93883.1"/>
    </source>
</evidence>
<keyword evidence="1" id="KW-0472">Membrane</keyword>
<dbReference type="EMBL" id="NEDJ01000072">
    <property type="protein sequence ID" value="OSO93883.1"/>
    <property type="molecule type" value="Genomic_DNA"/>
</dbReference>
<evidence type="ECO:0000256" key="1">
    <source>
        <dbReference type="SAM" id="Phobius"/>
    </source>
</evidence>
<keyword evidence="1" id="KW-0812">Transmembrane</keyword>
<organism evidence="2 3">
    <name type="scientific">Halorubrum ezzemoulense DSM 17463</name>
    <dbReference type="NCBI Taxonomy" id="1121945"/>
    <lineage>
        <taxon>Archaea</taxon>
        <taxon>Methanobacteriati</taxon>
        <taxon>Methanobacteriota</taxon>
        <taxon>Stenosarchaea group</taxon>
        <taxon>Halobacteria</taxon>
        <taxon>Halobacteriales</taxon>
        <taxon>Haloferacaceae</taxon>
        <taxon>Halorubrum</taxon>
    </lineage>
</organism>
<feature type="transmembrane region" description="Helical" evidence="1">
    <location>
        <begin position="220"/>
        <end position="237"/>
    </location>
</feature>
<accession>A0A1X4G9T2</accession>
<keyword evidence="1" id="KW-1133">Transmembrane helix</keyword>
<dbReference type="SUPFAM" id="SSF46785">
    <property type="entry name" value="Winged helix' DNA-binding domain"/>
    <property type="match status" value="1"/>
</dbReference>
<feature type="transmembrane region" description="Helical" evidence="1">
    <location>
        <begin position="128"/>
        <end position="145"/>
    </location>
</feature>
<dbReference type="InterPro" id="IPR036390">
    <property type="entry name" value="WH_DNA-bd_sf"/>
</dbReference>
<comment type="caution">
    <text evidence="2">The sequence shown here is derived from an EMBL/GenBank/DDBJ whole genome shotgun (WGS) entry which is preliminary data.</text>
</comment>
<sequence>MALPPWITEKLPQDKRVNTKLTRRHVVETMYRADRPFFSLQQIQQQIKPDVSKVTLRNRLTELEENGVVTTESFADSLTLYYLNHPESEWPLSPEGKQALTADKTTSTHPLREFLNHPRVRSIFREELFRSIGWVALGIVGWPILLSESPQLPVNIWTVFGLPVLTWATLTVAMVSVRLLTGGDIQVQSQEGLHVVSLCGILLAGFWVAFAIFILNWPPLPTVGVYLLATVSYLIVYKRVVLPETNLPVTT</sequence>
<dbReference type="Proteomes" id="UP000193587">
    <property type="component" value="Unassembled WGS sequence"/>
</dbReference>
<protein>
    <submittedName>
        <fullName evidence="2">Uncharacterized protein</fullName>
    </submittedName>
</protein>
<reference evidence="2 3" key="1">
    <citation type="submission" date="2017-04" db="EMBL/GenBank/DDBJ databases">
        <title>MLSA of the genus Halorubrum.</title>
        <authorList>
            <person name="De La Haba R."/>
            <person name="Sanchez-Porro C."/>
            <person name="Infante-Dominguez C."/>
            <person name="Ventosa A."/>
        </authorList>
    </citation>
    <scope>NUCLEOTIDE SEQUENCE [LARGE SCALE GENOMIC DNA]</scope>
    <source>
        <strain evidence="2 3">DSM 17463</strain>
    </source>
</reference>
<dbReference type="RefSeq" id="WP_080508644.1">
    <property type="nucleotide sequence ID" value="NZ_ATXS01000020.1"/>
</dbReference>
<feature type="transmembrane region" description="Helical" evidence="1">
    <location>
        <begin position="157"/>
        <end position="180"/>
    </location>
</feature>
<gene>
    <name evidence="2" type="ORF">B9H04_14975</name>
</gene>
<name>A0A1X4G9T2_HALEZ</name>